<accession>A0ABQ6FUD1</accession>
<comment type="caution">
    <text evidence="1">The sequence shown here is derived from an EMBL/GenBank/DDBJ whole genome shotgun (WGS) entry which is preliminary data.</text>
</comment>
<evidence type="ECO:0000313" key="1">
    <source>
        <dbReference type="EMBL" id="GLV56032.1"/>
    </source>
</evidence>
<reference evidence="1 2" key="1">
    <citation type="submission" date="2023-02" db="EMBL/GenBank/DDBJ databases">
        <title>Dictyobacter halimunensis sp. nov., a new member of the class Ktedonobacteria from forest soil in a geothermal area.</title>
        <authorList>
            <person name="Rachmania M.K."/>
            <person name="Ningsih F."/>
            <person name="Sakai Y."/>
            <person name="Yabe S."/>
            <person name="Yokota A."/>
            <person name="Sjamsuridzal W."/>
        </authorList>
    </citation>
    <scope>NUCLEOTIDE SEQUENCE [LARGE SCALE GENOMIC DNA]</scope>
    <source>
        <strain evidence="1 2">S3.2.2.5</strain>
    </source>
</reference>
<evidence type="ECO:0008006" key="3">
    <source>
        <dbReference type="Google" id="ProtNLM"/>
    </source>
</evidence>
<proteinExistence type="predicted"/>
<dbReference type="EMBL" id="BSRI01000001">
    <property type="protein sequence ID" value="GLV56032.1"/>
    <property type="molecule type" value="Genomic_DNA"/>
</dbReference>
<name>A0ABQ6FUD1_9CHLR</name>
<organism evidence="1 2">
    <name type="scientific">Dictyobacter halimunensis</name>
    <dbReference type="NCBI Taxonomy" id="3026934"/>
    <lineage>
        <taxon>Bacteria</taxon>
        <taxon>Bacillati</taxon>
        <taxon>Chloroflexota</taxon>
        <taxon>Ktedonobacteria</taxon>
        <taxon>Ktedonobacterales</taxon>
        <taxon>Dictyobacteraceae</taxon>
        <taxon>Dictyobacter</taxon>
    </lineage>
</organism>
<protein>
    <recommendedName>
        <fullName evidence="3">Nucleotidyl transferase AbiEii/AbiGii toxin family protein</fullName>
    </recommendedName>
</protein>
<sequence>MDSKQIEKYLDELAEVLRQLQVPSAQFHLLIAGGAYMLIQKKRRFTEDIDFAIIQRPSRIPRNRVFQVSIEHTEIAQARTGVPFSAEFKRAVHIIAQRHSELAGDWLNDEAASYYYDDAPQPEVTFWQSFQGILYCYLPTREYVFATKIAASRPKDVNDIQVLMRDLKIKNRAQAKQIIDRFLLPEAQMFWQVDDQLDLLFP</sequence>
<evidence type="ECO:0000313" key="2">
    <source>
        <dbReference type="Proteomes" id="UP001344906"/>
    </source>
</evidence>
<dbReference type="RefSeq" id="WP_338250893.1">
    <property type="nucleotide sequence ID" value="NZ_BSRI01000001.1"/>
</dbReference>
<keyword evidence="2" id="KW-1185">Reference proteome</keyword>
<gene>
    <name evidence="1" type="ORF">KDH_28760</name>
</gene>
<dbReference type="Proteomes" id="UP001344906">
    <property type="component" value="Unassembled WGS sequence"/>
</dbReference>